<comment type="caution">
    <text evidence="2">The sequence shown here is derived from an EMBL/GenBank/DDBJ whole genome shotgun (WGS) entry which is preliminary data.</text>
</comment>
<protein>
    <submittedName>
        <fullName evidence="2">Uncharacterized protein</fullName>
    </submittedName>
</protein>
<dbReference type="AlphaFoldDB" id="S9S8V4"/>
<evidence type="ECO:0000313" key="3">
    <source>
        <dbReference type="Proteomes" id="UP000015346"/>
    </source>
</evidence>
<name>S9S8V4_9RHOB</name>
<reference evidence="2 3" key="1">
    <citation type="journal article" date="2013" name="Stand. Genomic Sci.">
        <title>Genome sequence of the reddish-pigmented Rubellimicrobium thermophilum type strain (DSM 16684(T)), a member of the Roseobacter clade.</title>
        <authorList>
            <person name="Fiebig A."/>
            <person name="Riedel T."/>
            <person name="Gronow S."/>
            <person name="Petersen J."/>
            <person name="Klenk H.P."/>
            <person name="Goker M."/>
        </authorList>
    </citation>
    <scope>NUCLEOTIDE SEQUENCE [LARGE SCALE GENOMIC DNA]</scope>
    <source>
        <strain evidence="2 3">DSM 16684</strain>
    </source>
</reference>
<sequence>MIEQVFGALEPFGKLLANRLFDHAGAGKADQCAGFGDLDIAQHRIGGRHPPRGGMGEHDDIGQARILDRLQGDSRAGHLHQRQDPLLHPRAPCGGEEDQGALQLYRALGGSDHRIADIEAHRSGHEGEVMGRGDDRGAMDFALGDQHRLLLAGGLARLPEAIDITLLIPELERVGDRLGDLDLGEDATVEQRLEAVAGLDRHVMAAMGADIEMGGQLPVEQHLPAFVAFGPEILGNLATGEDRGDPRADVVGDPVHGCPPCDPEGRR</sequence>
<dbReference type="EMBL" id="AOLV01000039">
    <property type="protein sequence ID" value="EPX82684.1"/>
    <property type="molecule type" value="Genomic_DNA"/>
</dbReference>
<dbReference type="HOGENOM" id="CLU_1041632_0_0_5"/>
<accession>S9S8V4</accession>
<gene>
    <name evidence="2" type="ORF">ruthe_03142</name>
</gene>
<evidence type="ECO:0000313" key="2">
    <source>
        <dbReference type="EMBL" id="EPX82684.1"/>
    </source>
</evidence>
<dbReference type="Proteomes" id="UP000015346">
    <property type="component" value="Unassembled WGS sequence"/>
</dbReference>
<feature type="compositionally biased region" description="Basic and acidic residues" evidence="1">
    <location>
        <begin position="240"/>
        <end position="250"/>
    </location>
</feature>
<organism evidence="2 3">
    <name type="scientific">Rubellimicrobium thermophilum DSM 16684</name>
    <dbReference type="NCBI Taxonomy" id="1123069"/>
    <lineage>
        <taxon>Bacteria</taxon>
        <taxon>Pseudomonadati</taxon>
        <taxon>Pseudomonadota</taxon>
        <taxon>Alphaproteobacteria</taxon>
        <taxon>Rhodobacterales</taxon>
        <taxon>Roseobacteraceae</taxon>
        <taxon>Rubellimicrobium</taxon>
    </lineage>
</organism>
<feature type="region of interest" description="Disordered" evidence="1">
    <location>
        <begin position="239"/>
        <end position="267"/>
    </location>
</feature>
<dbReference type="STRING" id="1123069.ruthe_03142"/>
<keyword evidence="3" id="KW-1185">Reference proteome</keyword>
<evidence type="ECO:0000256" key="1">
    <source>
        <dbReference type="SAM" id="MobiDB-lite"/>
    </source>
</evidence>
<proteinExistence type="predicted"/>